<dbReference type="PANTHER" id="PTHR33371:SF15">
    <property type="entry name" value="LIPOPROTEIN LPRN"/>
    <property type="match status" value="1"/>
</dbReference>
<name>A0A1X0CM89_9MYCO</name>
<comment type="caution">
    <text evidence="1">The sequence shown here is derived from an EMBL/GenBank/DDBJ whole genome shotgun (WGS) entry which is preliminary data.</text>
</comment>
<dbReference type="PANTHER" id="PTHR33371">
    <property type="entry name" value="INTERMEMBRANE PHOSPHOLIPID TRANSPORT SYSTEM BINDING PROTEIN MLAD-RELATED"/>
    <property type="match status" value="1"/>
</dbReference>
<sequence>MNAKSVKRGAMNRTRLAIAAGSIVAVSTSGCAFQGVNSLPLPGAVGRGPDALVYHVEIGNVATLEPNSPVMLNDVVVGSVRKMSVKNWHADVEFSVKPDIAVPANVVASVGQTSLLGSMHLALNTPLGQPASGALAPGATIELNNSSTYPTTERTLSSLATVVNGGGLGQIGDVIHNFSVAMNGREGEFRQLLTRLDDFVGVMDAQSNNLVSSIRSLDKLASTFAGQRDVISQALVKIPPALDVLIKERPQFVTALQKLGTFGQTTHQFAAESQADLVRNLSNLVPALDALANVGPELPQIVEYIGHFPFTQSFIDRAIRGDFMNLYAVFDFSVPRFKRSMMLGTRWEDQATGHVPTIGDPAFLNYTYDPLRTGVTPLPPNSTPANPTSATTGGAAEVAPAQAQTMASTGPLLPVVPGAPVLGGLVPTATPATGDSIFAGPYGNGG</sequence>
<dbReference type="InterPro" id="IPR052336">
    <property type="entry name" value="MlaD_Phospholipid_Transporter"/>
</dbReference>
<keyword evidence="2" id="KW-1185">Reference proteome</keyword>
<protein>
    <submittedName>
        <fullName evidence="1">Mammalian cell entry protein</fullName>
    </submittedName>
</protein>
<dbReference type="GO" id="GO:0005576">
    <property type="term" value="C:extracellular region"/>
    <property type="evidence" value="ECO:0007669"/>
    <property type="project" value="TreeGrafter"/>
</dbReference>
<reference evidence="1 2" key="1">
    <citation type="submission" date="2016-12" db="EMBL/GenBank/DDBJ databases">
        <title>The new phylogeny of genus Mycobacterium.</title>
        <authorList>
            <person name="Tortoli E."/>
            <person name="Trovato A."/>
            <person name="Cirillo D.M."/>
        </authorList>
    </citation>
    <scope>NUCLEOTIDE SEQUENCE [LARGE SCALE GENOMIC DNA]</scope>
    <source>
        <strain evidence="1 2">DSM 45130</strain>
    </source>
</reference>
<dbReference type="InterPro" id="IPR024516">
    <property type="entry name" value="Mce_C"/>
</dbReference>
<dbReference type="InterPro" id="IPR005693">
    <property type="entry name" value="Mce"/>
</dbReference>
<dbReference type="InterPro" id="IPR003399">
    <property type="entry name" value="Mce/MlaD"/>
</dbReference>
<dbReference type="STRING" id="444597.BST26_21345"/>
<dbReference type="Proteomes" id="UP000192801">
    <property type="component" value="Unassembled WGS sequence"/>
</dbReference>
<gene>
    <name evidence="1" type="ORF">BST26_21345</name>
</gene>
<dbReference type="PROSITE" id="PS51257">
    <property type="entry name" value="PROKAR_LIPOPROTEIN"/>
    <property type="match status" value="1"/>
</dbReference>
<organism evidence="1 2">
    <name type="scientific">Mycolicibacterium insubricum</name>
    <dbReference type="NCBI Taxonomy" id="444597"/>
    <lineage>
        <taxon>Bacteria</taxon>
        <taxon>Bacillati</taxon>
        <taxon>Actinomycetota</taxon>
        <taxon>Actinomycetes</taxon>
        <taxon>Mycobacteriales</taxon>
        <taxon>Mycobacteriaceae</taxon>
        <taxon>Mycolicibacterium</taxon>
    </lineage>
</organism>
<evidence type="ECO:0000313" key="1">
    <source>
        <dbReference type="EMBL" id="ORA61099.1"/>
    </source>
</evidence>
<proteinExistence type="predicted"/>
<dbReference type="AlphaFoldDB" id="A0A1X0CM89"/>
<dbReference type="NCBIfam" id="TIGR00996">
    <property type="entry name" value="Mtu_fam_mce"/>
    <property type="match status" value="1"/>
</dbReference>
<dbReference type="Pfam" id="PF11887">
    <property type="entry name" value="Mce4_CUP1"/>
    <property type="match status" value="1"/>
</dbReference>
<evidence type="ECO:0000313" key="2">
    <source>
        <dbReference type="Proteomes" id="UP000192801"/>
    </source>
</evidence>
<dbReference type="EMBL" id="MVHS01000106">
    <property type="protein sequence ID" value="ORA61099.1"/>
    <property type="molecule type" value="Genomic_DNA"/>
</dbReference>
<dbReference type="Pfam" id="PF02470">
    <property type="entry name" value="MlaD"/>
    <property type="match status" value="1"/>
</dbReference>
<accession>A0A1X0CM89</accession>